<evidence type="ECO:0000313" key="3">
    <source>
        <dbReference type="RefSeq" id="XP_005102805.1"/>
    </source>
</evidence>
<feature type="compositionally biased region" description="Low complexity" evidence="1">
    <location>
        <begin position="1"/>
        <end position="15"/>
    </location>
</feature>
<feature type="compositionally biased region" description="Polar residues" evidence="1">
    <location>
        <begin position="31"/>
        <end position="60"/>
    </location>
</feature>
<reference evidence="3" key="1">
    <citation type="submission" date="2025-08" db="UniProtKB">
        <authorList>
            <consortium name="RefSeq"/>
        </authorList>
    </citation>
    <scope>IDENTIFICATION</scope>
</reference>
<accession>A0ABM0JVZ6</accession>
<evidence type="ECO:0000313" key="2">
    <source>
        <dbReference type="Proteomes" id="UP000694888"/>
    </source>
</evidence>
<organism evidence="2 3">
    <name type="scientific">Aplysia californica</name>
    <name type="common">California sea hare</name>
    <dbReference type="NCBI Taxonomy" id="6500"/>
    <lineage>
        <taxon>Eukaryota</taxon>
        <taxon>Metazoa</taxon>
        <taxon>Spiralia</taxon>
        <taxon>Lophotrochozoa</taxon>
        <taxon>Mollusca</taxon>
        <taxon>Gastropoda</taxon>
        <taxon>Heterobranchia</taxon>
        <taxon>Euthyneura</taxon>
        <taxon>Tectipleura</taxon>
        <taxon>Aplysiida</taxon>
        <taxon>Aplysioidea</taxon>
        <taxon>Aplysiidae</taxon>
        <taxon>Aplysia</taxon>
    </lineage>
</organism>
<evidence type="ECO:0000256" key="1">
    <source>
        <dbReference type="SAM" id="MobiDB-lite"/>
    </source>
</evidence>
<keyword evidence="2" id="KW-1185">Reference proteome</keyword>
<feature type="region of interest" description="Disordered" evidence="1">
    <location>
        <begin position="1"/>
        <end position="60"/>
    </location>
</feature>
<dbReference type="CDD" id="cd00117">
    <property type="entry name" value="TFP"/>
    <property type="match status" value="1"/>
</dbReference>
<gene>
    <name evidence="3" type="primary">LOC101845479</name>
</gene>
<name>A0ABM0JVZ6_APLCA</name>
<dbReference type="Proteomes" id="UP000694888">
    <property type="component" value="Unplaced"/>
</dbReference>
<protein>
    <submittedName>
        <fullName evidence="3">Uncharacterized protein LOC101845479</fullName>
    </submittedName>
</protein>
<proteinExistence type="predicted"/>
<dbReference type="GeneID" id="101845479"/>
<dbReference type="RefSeq" id="XP_005102805.1">
    <property type="nucleotide sequence ID" value="XM_005102748.3"/>
</dbReference>
<sequence length="185" mass="19379">MPSTTTATTTAATTPVTPPVTPVQHSTTTQLPSNNGMSSVSAGATTSSLQPTGPSDNNTTTADVISGNVWPHILCYNVTCDYENCLTYEIGNGTADTCVKDRQFPCVIEIASSQSHNYSLTASCAQGPCESSYVMENGGGNSRQEWCCNTDRCNTEGLDSASSLPLSHVLFVSSLLLTLASRLGL</sequence>